<evidence type="ECO:0000259" key="2">
    <source>
        <dbReference type="PROSITE" id="PS50181"/>
    </source>
</evidence>
<feature type="domain" description="F-box" evidence="2">
    <location>
        <begin position="52"/>
        <end position="101"/>
    </location>
</feature>
<dbReference type="EMBL" id="KV722383">
    <property type="protein sequence ID" value="OCH91535.1"/>
    <property type="molecule type" value="Genomic_DNA"/>
</dbReference>
<dbReference type="InterPro" id="IPR036047">
    <property type="entry name" value="F-box-like_dom_sf"/>
</dbReference>
<gene>
    <name evidence="3" type="ORF">OBBRIDRAFT_792126</name>
</gene>
<dbReference type="PROSITE" id="PS50181">
    <property type="entry name" value="FBOX"/>
    <property type="match status" value="1"/>
</dbReference>
<dbReference type="AlphaFoldDB" id="A0A8E2B0D8"/>
<dbReference type="OrthoDB" id="2322499at2759"/>
<name>A0A8E2B0D8_9APHY</name>
<protein>
    <recommendedName>
        <fullName evidence="2">F-box domain-containing protein</fullName>
    </recommendedName>
</protein>
<evidence type="ECO:0000256" key="1">
    <source>
        <dbReference type="SAM" id="MobiDB-lite"/>
    </source>
</evidence>
<proteinExistence type="predicted"/>
<dbReference type="Proteomes" id="UP000250043">
    <property type="component" value="Unassembled WGS sequence"/>
</dbReference>
<evidence type="ECO:0000313" key="3">
    <source>
        <dbReference type="EMBL" id="OCH91535.1"/>
    </source>
</evidence>
<dbReference type="SMART" id="SM00256">
    <property type="entry name" value="FBOX"/>
    <property type="match status" value="1"/>
</dbReference>
<reference evidence="3 4" key="1">
    <citation type="submission" date="2016-07" db="EMBL/GenBank/DDBJ databases">
        <title>Draft genome of the white-rot fungus Obba rivulosa 3A-2.</title>
        <authorList>
            <consortium name="DOE Joint Genome Institute"/>
            <person name="Miettinen O."/>
            <person name="Riley R."/>
            <person name="Acob R."/>
            <person name="Barry K."/>
            <person name="Cullen D."/>
            <person name="De Vries R."/>
            <person name="Hainaut M."/>
            <person name="Hatakka A."/>
            <person name="Henrissat B."/>
            <person name="Hilden K."/>
            <person name="Kuo R."/>
            <person name="Labutti K."/>
            <person name="Lipzen A."/>
            <person name="Makela M.R."/>
            <person name="Sandor L."/>
            <person name="Spatafora J.W."/>
            <person name="Grigoriev I.V."/>
            <person name="Hibbett D.S."/>
        </authorList>
    </citation>
    <scope>NUCLEOTIDE SEQUENCE [LARGE SCALE GENOMIC DNA]</scope>
    <source>
        <strain evidence="3 4">3A-2</strain>
    </source>
</reference>
<accession>A0A8E2B0D8</accession>
<feature type="region of interest" description="Disordered" evidence="1">
    <location>
        <begin position="1"/>
        <end position="33"/>
    </location>
</feature>
<dbReference type="Pfam" id="PF00646">
    <property type="entry name" value="F-box"/>
    <property type="match status" value="1"/>
</dbReference>
<keyword evidence="4" id="KW-1185">Reference proteome</keyword>
<feature type="compositionally biased region" description="Basic residues" evidence="1">
    <location>
        <begin position="1"/>
        <end position="11"/>
    </location>
</feature>
<dbReference type="CDD" id="cd09917">
    <property type="entry name" value="F-box_SF"/>
    <property type="match status" value="1"/>
</dbReference>
<dbReference type="InterPro" id="IPR001810">
    <property type="entry name" value="F-box_dom"/>
</dbReference>
<sequence>MPRKTAKRARRSPPERDARISSGVSSTSSPGQVKVTRVDALKSRQATRAGTPQSLLNMPLDIVLEILTYLGPRELLQLARTNKAFRAMLMSRTSQSVWKASRRNASVPERPARLSEPAFAHLLYSNYCHICLTLRSVQPMWEYGVRYCGDCKKARFPCMESTIHEEFDGKAFSFFNFLTVRRGPRKHRVYYYHIPEMEYFRSAWHMLGGDKDLRRKFIQENTQLREKKIQFGRFCKLWVGDQAVARAEELDRIREKRLNAIVEKLRAMGYKEEIEWIARDDYAPLSEHRLVRKAEPLTARAWKGMKEEIIDLMDEVRDEWLDRRSPGIEESRIKTRRG</sequence>
<dbReference type="SUPFAM" id="SSF81383">
    <property type="entry name" value="F-box domain"/>
    <property type="match status" value="1"/>
</dbReference>
<organism evidence="3 4">
    <name type="scientific">Obba rivulosa</name>
    <dbReference type="NCBI Taxonomy" id="1052685"/>
    <lineage>
        <taxon>Eukaryota</taxon>
        <taxon>Fungi</taxon>
        <taxon>Dikarya</taxon>
        <taxon>Basidiomycota</taxon>
        <taxon>Agaricomycotina</taxon>
        <taxon>Agaricomycetes</taxon>
        <taxon>Polyporales</taxon>
        <taxon>Gelatoporiaceae</taxon>
        <taxon>Obba</taxon>
    </lineage>
</organism>
<evidence type="ECO:0000313" key="4">
    <source>
        <dbReference type="Proteomes" id="UP000250043"/>
    </source>
</evidence>
<dbReference type="Gene3D" id="1.20.1280.50">
    <property type="match status" value="1"/>
</dbReference>